<dbReference type="PANTHER" id="PTHR11941:SF175">
    <property type="entry name" value="ENOYL-COA HYDRATASE-RELATED"/>
    <property type="match status" value="1"/>
</dbReference>
<proteinExistence type="inferred from homology"/>
<evidence type="ECO:0000313" key="4">
    <source>
        <dbReference type="Proteomes" id="UP001228376"/>
    </source>
</evidence>
<organism evidence="3 4">
    <name type="scientific">Tigheibacillus jepli</name>
    <dbReference type="NCBI Taxonomy" id="3035914"/>
    <lineage>
        <taxon>Bacteria</taxon>
        <taxon>Bacillati</taxon>
        <taxon>Bacillota</taxon>
        <taxon>Bacilli</taxon>
        <taxon>Bacillales</taxon>
        <taxon>Bacillaceae</taxon>
        <taxon>Tigheibacillus</taxon>
    </lineage>
</organism>
<evidence type="ECO:0000256" key="2">
    <source>
        <dbReference type="RuleBase" id="RU003707"/>
    </source>
</evidence>
<dbReference type="InterPro" id="IPR018376">
    <property type="entry name" value="Enoyl-CoA_hyd/isom_CS"/>
</dbReference>
<dbReference type="CDD" id="cd06558">
    <property type="entry name" value="crotonase-like"/>
    <property type="match status" value="1"/>
</dbReference>
<dbReference type="InterPro" id="IPR001753">
    <property type="entry name" value="Enoyl-CoA_hydra/iso"/>
</dbReference>
<dbReference type="Pfam" id="PF00378">
    <property type="entry name" value="ECH_1"/>
    <property type="match status" value="1"/>
</dbReference>
<dbReference type="Proteomes" id="UP001228376">
    <property type="component" value="Unassembled WGS sequence"/>
</dbReference>
<dbReference type="PROSITE" id="PS51257">
    <property type="entry name" value="PROKAR_LIPOPROTEIN"/>
    <property type="match status" value="1"/>
</dbReference>
<evidence type="ECO:0000256" key="1">
    <source>
        <dbReference type="ARBA" id="ARBA00005254"/>
    </source>
</evidence>
<dbReference type="SUPFAM" id="SSF52096">
    <property type="entry name" value="ClpP/crotonase"/>
    <property type="match status" value="1"/>
</dbReference>
<name>A0ABU5CMT3_9BACI</name>
<reference evidence="3 4" key="1">
    <citation type="submission" date="2023-10" db="EMBL/GenBank/DDBJ databases">
        <title>179-bfca-hs.</title>
        <authorList>
            <person name="Miliotis G."/>
            <person name="Sengupta P."/>
            <person name="Hameed A."/>
            <person name="Chuvochina M."/>
            <person name="Mcdonagh F."/>
            <person name="Simpson A.C."/>
            <person name="Singh N.K."/>
            <person name="Rekha P.D."/>
            <person name="Raman K."/>
            <person name="Hugenholtz P."/>
            <person name="Venkateswaran K."/>
        </authorList>
    </citation>
    <scope>NUCLEOTIDE SEQUENCE [LARGE SCALE GENOMIC DNA]</scope>
    <source>
        <strain evidence="3 4">179-BFC-A-HS</strain>
    </source>
</reference>
<comment type="caution">
    <text evidence="3">The sequence shown here is derived from an EMBL/GenBank/DDBJ whole genome shotgun (WGS) entry which is preliminary data.</text>
</comment>
<gene>
    <name evidence="3" type="ORF">P5G51_019020</name>
</gene>
<evidence type="ECO:0000313" key="3">
    <source>
        <dbReference type="EMBL" id="MDY0407142.1"/>
    </source>
</evidence>
<dbReference type="PANTHER" id="PTHR11941">
    <property type="entry name" value="ENOYL-COA HYDRATASE-RELATED"/>
    <property type="match status" value="1"/>
</dbReference>
<comment type="similarity">
    <text evidence="1 2">Belongs to the enoyl-CoA hydratase/isomerase family.</text>
</comment>
<protein>
    <submittedName>
        <fullName evidence="3">Enoyl-CoA hydratase-related protein</fullName>
    </submittedName>
</protein>
<dbReference type="InterPro" id="IPR029045">
    <property type="entry name" value="ClpP/crotonase-like_dom_sf"/>
</dbReference>
<keyword evidence="4" id="KW-1185">Reference proteome</keyword>
<dbReference type="RefSeq" id="WP_306067557.1">
    <property type="nucleotide sequence ID" value="NZ_JAROCA020000003.1"/>
</dbReference>
<accession>A0ABU5CMT3</accession>
<dbReference type="PROSITE" id="PS00166">
    <property type="entry name" value="ENOYL_COA_HYDRATASE"/>
    <property type="match status" value="1"/>
</dbReference>
<sequence>MGYRFLQMEHTKAIATITIDAPPANALSSGCIQELRDVVKQLNDDDQTQAIIITGKGRFFAAGADIKEFVPALGDNQQGLALSKAGQALCNEVENCHKPVIAAINGPALGGGFELALGCHFRIASDKAFVGLPELHLGLIPSFGGTQRLSRLTNPATALDIILTGRQIKSDEALKLGIIQQAVAAEDLITAAVDLAHAYVDNNSVQTVQRLIECVIKGVKEPIEDGLQRESEKFAELFLTEDAKEGVEAFVAKREPQFKHR</sequence>
<dbReference type="EMBL" id="JAROCA020000003">
    <property type="protein sequence ID" value="MDY0407142.1"/>
    <property type="molecule type" value="Genomic_DNA"/>
</dbReference>
<dbReference type="Gene3D" id="3.90.226.10">
    <property type="entry name" value="2-enoyl-CoA Hydratase, Chain A, domain 1"/>
    <property type="match status" value="1"/>
</dbReference>